<keyword evidence="2" id="KW-0732">Signal</keyword>
<feature type="chain" id="PRO_5047407443" evidence="2">
    <location>
        <begin position="21"/>
        <end position="458"/>
    </location>
</feature>
<dbReference type="Gene3D" id="3.40.710.10">
    <property type="entry name" value="DD-peptidase/beta-lactamase superfamily"/>
    <property type="match status" value="1"/>
</dbReference>
<dbReference type="Pfam" id="PF00144">
    <property type="entry name" value="Beta-lactamase"/>
    <property type="match status" value="1"/>
</dbReference>
<dbReference type="PANTHER" id="PTHR22935:SF95">
    <property type="entry name" value="BETA-LACTAMASE-LIKE 1-RELATED"/>
    <property type="match status" value="1"/>
</dbReference>
<keyword evidence="5" id="KW-1185">Reference proteome</keyword>
<name>A0ABS1WXE5_9GAMM</name>
<sequence>MFAARVLFGFLLACSGALGAAPDDATLMALLKERVDDRRWATGVVLGITAPTGNRLLSYGTFGIDDARPVGGDTVFEVASLTKIFTALLLADMAERGKLKIDAPVTTCLHDVMLPSRHGKQITFLDLATHSSGLPLRPTNLASQTGANKYAAYTTTQMFQGLSTYTLERDIGSSFEYSNWGYGLLGHALARCADTSYAALLQQRITGPLRMSDTQIALSAQMKSRMATGHNEQFEPVGPQYMGALVGAAGLFSTANDLLVLIESFVGRKQTALAPAMSRMLTPRRAGDDPSTQMGLGWRITTDQDEQIVWSNGRSDGSRAFMGFNPRTRIGVVALANAATNAGADDIGRHVLDPRQQPLRRHPRIELSASLLERYLGDYRFEDGAKLRIVRDGDLMVSQWRSKQDEDQGASLIHPESERVFNLDDVEARLVFELPVEGKANAVTLEQNGLSFKAERVK</sequence>
<proteinExistence type="inferred from homology"/>
<dbReference type="Proteomes" id="UP000661077">
    <property type="component" value="Unassembled WGS sequence"/>
</dbReference>
<gene>
    <name evidence="4" type="ORF">JM946_12830</name>
</gene>
<feature type="domain" description="Beta-lactamase-related" evidence="3">
    <location>
        <begin position="38"/>
        <end position="346"/>
    </location>
</feature>
<dbReference type="InterPro" id="IPR001466">
    <property type="entry name" value="Beta-lactam-related"/>
</dbReference>
<evidence type="ECO:0000256" key="1">
    <source>
        <dbReference type="ARBA" id="ARBA00038473"/>
    </source>
</evidence>
<evidence type="ECO:0000256" key="2">
    <source>
        <dbReference type="SAM" id="SignalP"/>
    </source>
</evidence>
<reference evidence="4 5" key="1">
    <citation type="journal article" date="2021" name="Int. J. Syst. Evol. Microbiol.">
        <title>Steroidobacter gossypii sp. nov., isolated from soil of cotton cropping field.</title>
        <authorList>
            <person name="Huang R."/>
            <person name="Yang S."/>
            <person name="Zhen C."/>
            <person name="Liu W."/>
        </authorList>
    </citation>
    <scope>NUCLEOTIDE SEQUENCE [LARGE SCALE GENOMIC DNA]</scope>
    <source>
        <strain evidence="4 5">S1-65</strain>
    </source>
</reference>
<evidence type="ECO:0000313" key="5">
    <source>
        <dbReference type="Proteomes" id="UP000661077"/>
    </source>
</evidence>
<protein>
    <submittedName>
        <fullName evidence="4">Beta-lactamase family protein</fullName>
    </submittedName>
</protein>
<comment type="similarity">
    <text evidence="1">Belongs to the beta-lactamase family.</text>
</comment>
<accession>A0ABS1WXE5</accession>
<dbReference type="InterPro" id="IPR012338">
    <property type="entry name" value="Beta-lactam/transpept-like"/>
</dbReference>
<dbReference type="SUPFAM" id="SSF56601">
    <property type="entry name" value="beta-lactamase/transpeptidase-like"/>
    <property type="match status" value="1"/>
</dbReference>
<comment type="caution">
    <text evidence="4">The sequence shown here is derived from an EMBL/GenBank/DDBJ whole genome shotgun (WGS) entry which is preliminary data.</text>
</comment>
<dbReference type="EMBL" id="JAEVLS010000002">
    <property type="protein sequence ID" value="MBM0105644.1"/>
    <property type="molecule type" value="Genomic_DNA"/>
</dbReference>
<dbReference type="PANTHER" id="PTHR22935">
    <property type="entry name" value="PENICILLIN-BINDING PROTEIN"/>
    <property type="match status" value="1"/>
</dbReference>
<dbReference type="RefSeq" id="WP_203167676.1">
    <property type="nucleotide sequence ID" value="NZ_JAEVLS010000002.1"/>
</dbReference>
<dbReference type="InterPro" id="IPR051478">
    <property type="entry name" value="Beta-lactamase-like_AB/R"/>
</dbReference>
<evidence type="ECO:0000313" key="4">
    <source>
        <dbReference type="EMBL" id="MBM0105644.1"/>
    </source>
</evidence>
<organism evidence="4 5">
    <name type="scientific">Steroidobacter gossypii</name>
    <dbReference type="NCBI Taxonomy" id="2805490"/>
    <lineage>
        <taxon>Bacteria</taxon>
        <taxon>Pseudomonadati</taxon>
        <taxon>Pseudomonadota</taxon>
        <taxon>Gammaproteobacteria</taxon>
        <taxon>Steroidobacterales</taxon>
        <taxon>Steroidobacteraceae</taxon>
        <taxon>Steroidobacter</taxon>
    </lineage>
</organism>
<feature type="signal peptide" evidence="2">
    <location>
        <begin position="1"/>
        <end position="20"/>
    </location>
</feature>
<evidence type="ECO:0000259" key="3">
    <source>
        <dbReference type="Pfam" id="PF00144"/>
    </source>
</evidence>